<dbReference type="PRINTS" id="PR00385">
    <property type="entry name" value="P450"/>
</dbReference>
<sequence>MDTVIEYVSHAAKSSAMLKLLQQSATKGNATRAVGLYILYLVLYRYSNNSIGTRRRRDLPGPRGWPLLGNLIEMATLPFDQISQTHDLYYEKYGKVWTFTVPGLGRVLHVNDPDCLEHVLKTNFWAYEKGKVLQESLFDLLGNGVFAVDGHHWRWQRKLASHIFNVKAFRDYTNNVFVHESEIVCAYFDKMAEQGTVVDVHDIFLKFTLDSFGEVSFGQSFGCLDDPTKEVKFAVSFDRLNAQCGDRLFKGPWKLVERLNGDAKIVAFDRQVIQETALNIIRARRANGYDRKQKDLLQLFMEATDEDGQPLTDEMLMDSMLNFIIAGRDTTAQALSWMFYLMHRNQSDPQIKEKLTAEIDEVLGAKEDGLKPSYETYKQMRYAEACLYEALRLYPSVPRNMKQCVQDDVLPIGGKGVKIYKGEFFAWSPWTMGRAEAIWGPDAKMYKPDRWMTGDKNSATKFPAFHAGPRTCLGQQFATLEAVTLMAMLFQRFEFELVDPMNEPPYGPGLTLPVKHGLPVRVHRRDEPRAI</sequence>
<organism evidence="8 9">
    <name type="scientific">Actinomortierella ambigua</name>
    <dbReference type="NCBI Taxonomy" id="1343610"/>
    <lineage>
        <taxon>Eukaryota</taxon>
        <taxon>Fungi</taxon>
        <taxon>Fungi incertae sedis</taxon>
        <taxon>Mucoromycota</taxon>
        <taxon>Mortierellomycotina</taxon>
        <taxon>Mortierellomycetes</taxon>
        <taxon>Mortierellales</taxon>
        <taxon>Mortierellaceae</taxon>
        <taxon>Actinomortierella</taxon>
    </lineage>
</organism>
<evidence type="ECO:0008006" key="10">
    <source>
        <dbReference type="Google" id="ProtNLM"/>
    </source>
</evidence>
<dbReference type="PROSITE" id="PS00086">
    <property type="entry name" value="CYTOCHROME_P450"/>
    <property type="match status" value="1"/>
</dbReference>
<dbReference type="PRINTS" id="PR00465">
    <property type="entry name" value="EP450IV"/>
</dbReference>
<comment type="similarity">
    <text evidence="2 7">Belongs to the cytochrome P450 family.</text>
</comment>
<comment type="caution">
    <text evidence="8">The sequence shown here is derived from an EMBL/GenBank/DDBJ whole genome shotgun (WGS) entry which is preliminary data.</text>
</comment>
<evidence type="ECO:0000256" key="2">
    <source>
        <dbReference type="ARBA" id="ARBA00010617"/>
    </source>
</evidence>
<dbReference type="GO" id="GO:0004497">
    <property type="term" value="F:monooxygenase activity"/>
    <property type="evidence" value="ECO:0007669"/>
    <property type="project" value="UniProtKB-KW"/>
</dbReference>
<evidence type="ECO:0000313" key="8">
    <source>
        <dbReference type="EMBL" id="KAG0270452.1"/>
    </source>
</evidence>
<dbReference type="AlphaFoldDB" id="A0A9P6UC99"/>
<evidence type="ECO:0000256" key="7">
    <source>
        <dbReference type="RuleBase" id="RU000461"/>
    </source>
</evidence>
<evidence type="ECO:0000256" key="3">
    <source>
        <dbReference type="ARBA" id="ARBA00022723"/>
    </source>
</evidence>
<dbReference type="PANTHER" id="PTHR24296">
    <property type="entry name" value="CYTOCHROME P450"/>
    <property type="match status" value="1"/>
</dbReference>
<dbReference type="Pfam" id="PF00067">
    <property type="entry name" value="p450"/>
    <property type="match status" value="1"/>
</dbReference>
<evidence type="ECO:0000256" key="1">
    <source>
        <dbReference type="ARBA" id="ARBA00001971"/>
    </source>
</evidence>
<dbReference type="GO" id="GO:0005506">
    <property type="term" value="F:iron ion binding"/>
    <property type="evidence" value="ECO:0007669"/>
    <property type="project" value="InterPro"/>
</dbReference>
<dbReference type="InterPro" id="IPR002403">
    <property type="entry name" value="Cyt_P450_E_grp-IV"/>
</dbReference>
<dbReference type="OrthoDB" id="1470350at2759"/>
<gene>
    <name evidence="8" type="ORF">DFQ27_006664</name>
</gene>
<dbReference type="Gene3D" id="1.10.630.10">
    <property type="entry name" value="Cytochrome P450"/>
    <property type="match status" value="1"/>
</dbReference>
<keyword evidence="9" id="KW-1185">Reference proteome</keyword>
<keyword evidence="7" id="KW-0503">Monooxygenase</keyword>
<name>A0A9P6UC99_9FUNG</name>
<keyword evidence="5 6" id="KW-0408">Iron</keyword>
<protein>
    <recommendedName>
        <fullName evidence="10">Cytochrome P450</fullName>
    </recommendedName>
</protein>
<comment type="cofactor">
    <cofactor evidence="1 6">
        <name>heme</name>
        <dbReference type="ChEBI" id="CHEBI:30413"/>
    </cofactor>
</comment>
<dbReference type="Proteomes" id="UP000807716">
    <property type="component" value="Unassembled WGS sequence"/>
</dbReference>
<dbReference type="EMBL" id="JAAAJB010000005">
    <property type="protein sequence ID" value="KAG0270452.1"/>
    <property type="molecule type" value="Genomic_DNA"/>
</dbReference>
<keyword evidence="4 7" id="KW-0560">Oxidoreductase</keyword>
<dbReference type="InterPro" id="IPR017972">
    <property type="entry name" value="Cyt_P450_CS"/>
</dbReference>
<reference evidence="8" key="1">
    <citation type="journal article" date="2020" name="Fungal Divers.">
        <title>Resolving the Mortierellaceae phylogeny through synthesis of multi-gene phylogenetics and phylogenomics.</title>
        <authorList>
            <person name="Vandepol N."/>
            <person name="Liber J."/>
            <person name="Desiro A."/>
            <person name="Na H."/>
            <person name="Kennedy M."/>
            <person name="Barry K."/>
            <person name="Grigoriev I.V."/>
            <person name="Miller A.N."/>
            <person name="O'Donnell K."/>
            <person name="Stajich J.E."/>
            <person name="Bonito G."/>
        </authorList>
    </citation>
    <scope>NUCLEOTIDE SEQUENCE</scope>
    <source>
        <strain evidence="8">BC1065</strain>
    </source>
</reference>
<evidence type="ECO:0000313" key="9">
    <source>
        <dbReference type="Proteomes" id="UP000807716"/>
    </source>
</evidence>
<proteinExistence type="inferred from homology"/>
<accession>A0A9P6UC99</accession>
<keyword evidence="6 7" id="KW-0349">Heme</keyword>
<dbReference type="InterPro" id="IPR001128">
    <property type="entry name" value="Cyt_P450"/>
</dbReference>
<keyword evidence="3 6" id="KW-0479">Metal-binding</keyword>
<dbReference type="InterPro" id="IPR036396">
    <property type="entry name" value="Cyt_P450_sf"/>
</dbReference>
<dbReference type="GO" id="GO:0020037">
    <property type="term" value="F:heme binding"/>
    <property type="evidence" value="ECO:0007669"/>
    <property type="project" value="InterPro"/>
</dbReference>
<evidence type="ECO:0000256" key="5">
    <source>
        <dbReference type="ARBA" id="ARBA00023004"/>
    </source>
</evidence>
<dbReference type="GO" id="GO:0006629">
    <property type="term" value="P:lipid metabolic process"/>
    <property type="evidence" value="ECO:0007669"/>
    <property type="project" value="UniProtKB-ARBA"/>
</dbReference>
<evidence type="ECO:0000256" key="4">
    <source>
        <dbReference type="ARBA" id="ARBA00023002"/>
    </source>
</evidence>
<dbReference type="SUPFAM" id="SSF48264">
    <property type="entry name" value="Cytochrome P450"/>
    <property type="match status" value="1"/>
</dbReference>
<feature type="binding site" description="axial binding residue" evidence="6">
    <location>
        <position position="472"/>
    </location>
    <ligand>
        <name>heme</name>
        <dbReference type="ChEBI" id="CHEBI:30413"/>
    </ligand>
    <ligandPart>
        <name>Fe</name>
        <dbReference type="ChEBI" id="CHEBI:18248"/>
    </ligandPart>
</feature>
<dbReference type="GO" id="GO:0016705">
    <property type="term" value="F:oxidoreductase activity, acting on paired donors, with incorporation or reduction of molecular oxygen"/>
    <property type="evidence" value="ECO:0007669"/>
    <property type="project" value="InterPro"/>
</dbReference>
<evidence type="ECO:0000256" key="6">
    <source>
        <dbReference type="PIRSR" id="PIRSR602403-1"/>
    </source>
</evidence>